<feature type="transmembrane region" description="Helical" evidence="2">
    <location>
        <begin position="257"/>
        <end position="276"/>
    </location>
</feature>
<dbReference type="RefSeq" id="XP_028477535.1">
    <property type="nucleotide sequence ID" value="XM_028622643.1"/>
</dbReference>
<reference evidence="3 4" key="1">
    <citation type="submission" date="2018-11" db="EMBL/GenBank/DDBJ databases">
        <title>Genome sequence of Apiotrichum porosum DSM 27194.</title>
        <authorList>
            <person name="Aliyu H."/>
            <person name="Gorte O."/>
            <person name="Ochsenreither K."/>
        </authorList>
    </citation>
    <scope>NUCLEOTIDE SEQUENCE [LARGE SCALE GENOMIC DNA]</scope>
    <source>
        <strain evidence="3 4">DSM 27194</strain>
    </source>
</reference>
<feature type="region of interest" description="Disordered" evidence="1">
    <location>
        <begin position="1"/>
        <end position="50"/>
    </location>
</feature>
<keyword evidence="2" id="KW-1133">Transmembrane helix</keyword>
<dbReference type="OrthoDB" id="2576477at2759"/>
<protein>
    <submittedName>
        <fullName evidence="3">Uncharacterized protein</fullName>
    </submittedName>
</protein>
<dbReference type="GeneID" id="39591814"/>
<keyword evidence="4" id="KW-1185">Reference proteome</keyword>
<evidence type="ECO:0000256" key="2">
    <source>
        <dbReference type="SAM" id="Phobius"/>
    </source>
</evidence>
<sequence length="425" mass="46230">MSAQRTLQRSPSAPSVVVERPRSRSRSRSRPRTPGAAPAQPSAQPPMLTHVHPCCAPTHIATAAHAAVAHAAANSSGLPFAASAAAGLQQPIYVLSADGSQLWLVDPSKPPGNEEPPPYMPFSAPDADVEAGNSNEGPVATRHRASTFSGPVGLTPLSTFPEASPVSPGALSVGSLSLPSTSTSTSPPRSRHGSSFGPLSPRRRRVVVPDETTPLLAGASASTSWSWGTIFRGHHDDGSTRWRRFWHPMNDSASWKAVLHLLVLNFPFNLLIWPFLLAGTLVGTVLLITLPIGALFWWVTLIIARSAAKLETRMQARFHGPLRTPAFHPIFHRVIEVREPIQGEEPQIVWDRRFLKCSWAMFCDHYSYSALAYFVLIKPLVVLFSTIVLVALFPIALVLIPLLPIYLRAARVWGKYQAHVAMENL</sequence>
<gene>
    <name evidence="3" type="ORF">EHS24_007271</name>
</gene>
<feature type="region of interest" description="Disordered" evidence="1">
    <location>
        <begin position="171"/>
        <end position="203"/>
    </location>
</feature>
<proteinExistence type="predicted"/>
<accession>A0A427XXM2</accession>
<feature type="transmembrane region" description="Helical" evidence="2">
    <location>
        <begin position="282"/>
        <end position="304"/>
    </location>
</feature>
<feature type="compositionally biased region" description="Low complexity" evidence="1">
    <location>
        <begin position="9"/>
        <end position="18"/>
    </location>
</feature>
<keyword evidence="2" id="KW-0812">Transmembrane</keyword>
<dbReference type="Proteomes" id="UP000279236">
    <property type="component" value="Unassembled WGS sequence"/>
</dbReference>
<feature type="compositionally biased region" description="Low complexity" evidence="1">
    <location>
        <begin position="32"/>
        <end position="46"/>
    </location>
</feature>
<organism evidence="3 4">
    <name type="scientific">Apiotrichum porosum</name>
    <dbReference type="NCBI Taxonomy" id="105984"/>
    <lineage>
        <taxon>Eukaryota</taxon>
        <taxon>Fungi</taxon>
        <taxon>Dikarya</taxon>
        <taxon>Basidiomycota</taxon>
        <taxon>Agaricomycotina</taxon>
        <taxon>Tremellomycetes</taxon>
        <taxon>Trichosporonales</taxon>
        <taxon>Trichosporonaceae</taxon>
        <taxon>Apiotrichum</taxon>
    </lineage>
</organism>
<dbReference type="EMBL" id="RSCE01000004">
    <property type="protein sequence ID" value="RSH83583.1"/>
    <property type="molecule type" value="Genomic_DNA"/>
</dbReference>
<comment type="caution">
    <text evidence="3">The sequence shown here is derived from an EMBL/GenBank/DDBJ whole genome shotgun (WGS) entry which is preliminary data.</text>
</comment>
<dbReference type="AlphaFoldDB" id="A0A427XXM2"/>
<evidence type="ECO:0000256" key="1">
    <source>
        <dbReference type="SAM" id="MobiDB-lite"/>
    </source>
</evidence>
<name>A0A427XXM2_9TREE</name>
<evidence type="ECO:0000313" key="4">
    <source>
        <dbReference type="Proteomes" id="UP000279236"/>
    </source>
</evidence>
<feature type="region of interest" description="Disordered" evidence="1">
    <location>
        <begin position="105"/>
        <end position="147"/>
    </location>
</feature>
<feature type="compositionally biased region" description="Pro residues" evidence="1">
    <location>
        <begin position="108"/>
        <end position="120"/>
    </location>
</feature>
<feature type="compositionally biased region" description="Low complexity" evidence="1">
    <location>
        <begin position="171"/>
        <end position="188"/>
    </location>
</feature>
<feature type="transmembrane region" description="Helical" evidence="2">
    <location>
        <begin position="382"/>
        <end position="407"/>
    </location>
</feature>
<evidence type="ECO:0000313" key="3">
    <source>
        <dbReference type="EMBL" id="RSH83583.1"/>
    </source>
</evidence>
<keyword evidence="2" id="KW-0472">Membrane</keyword>